<organism evidence="2 3">
    <name type="scientific">Agarivorans albus MKT 106</name>
    <dbReference type="NCBI Taxonomy" id="1331007"/>
    <lineage>
        <taxon>Bacteria</taxon>
        <taxon>Pseudomonadati</taxon>
        <taxon>Pseudomonadota</taxon>
        <taxon>Gammaproteobacteria</taxon>
        <taxon>Alteromonadales</taxon>
        <taxon>Alteromonadaceae</taxon>
        <taxon>Agarivorans</taxon>
    </lineage>
</organism>
<reference evidence="2" key="1">
    <citation type="journal article" date="2013" name="Genome Announc.">
        <title>Draft Genome Sequence of Agarivorans albus Strain MKT 106T, an Agarolytic Marine Bacterium.</title>
        <authorList>
            <person name="Yasuike M."/>
            <person name="Nakamura Y."/>
            <person name="Kai W."/>
            <person name="Fujiwara A."/>
            <person name="Fukui Y."/>
            <person name="Satomi M."/>
            <person name="Sano M."/>
        </authorList>
    </citation>
    <scope>NUCLEOTIDE SEQUENCE [LARGE SCALE GENOMIC DNA]</scope>
</reference>
<dbReference type="RefSeq" id="WP_016403819.1">
    <property type="nucleotide sequence ID" value="NZ_BARX01000041.1"/>
</dbReference>
<comment type="caution">
    <text evidence="2">The sequence shown here is derived from an EMBL/GenBank/DDBJ whole genome shotgun (WGS) entry which is preliminary data.</text>
</comment>
<accession>R9PRM7</accession>
<dbReference type="EMBL" id="BARX01000041">
    <property type="protein sequence ID" value="GAD04052.1"/>
    <property type="molecule type" value="Genomic_DNA"/>
</dbReference>
<dbReference type="AlphaFoldDB" id="R9PRM7"/>
<name>R9PRM7_AGAAL</name>
<sequence length="228" mass="25785">MKCLFGLLMLLVVAPIQAGVLHYDEAIDGHFSLQNPTSLTLKKGLNTIKGTFTTSPLRKLDAAYDDYLEFIGYGRLRPEGFDYASLAYDDSDILDLWLELQEQHKIQSVSFSILASEALVYGHTHFVSRFTIDDIWVDIFDVRQAELSDLSLVTVNDQALHLTASGKTAMVFPGWHEYIGQERVSYELTFNVIKVSEPLSLGLLSCCMFMLLYSRNKSCRLRLEQLTA</sequence>
<keyword evidence="1" id="KW-0732">Signal</keyword>
<dbReference type="STRING" id="1331007.AALB_4132"/>
<feature type="signal peptide" evidence="1">
    <location>
        <begin position="1"/>
        <end position="18"/>
    </location>
</feature>
<protein>
    <submittedName>
        <fullName evidence="2">Uncharacterized protein</fullName>
    </submittedName>
</protein>
<evidence type="ECO:0000256" key="1">
    <source>
        <dbReference type="SAM" id="SignalP"/>
    </source>
</evidence>
<dbReference type="OrthoDB" id="9830897at2"/>
<evidence type="ECO:0000313" key="2">
    <source>
        <dbReference type="EMBL" id="GAD04052.1"/>
    </source>
</evidence>
<gene>
    <name evidence="2" type="ORF">AALB_4132</name>
</gene>
<evidence type="ECO:0000313" key="3">
    <source>
        <dbReference type="Proteomes" id="UP000014461"/>
    </source>
</evidence>
<keyword evidence="3" id="KW-1185">Reference proteome</keyword>
<dbReference type="Proteomes" id="UP000014461">
    <property type="component" value="Unassembled WGS sequence"/>
</dbReference>
<proteinExistence type="predicted"/>
<feature type="chain" id="PRO_5004488148" evidence="1">
    <location>
        <begin position="19"/>
        <end position="228"/>
    </location>
</feature>